<organism evidence="1 2">
    <name type="scientific">Neobacillus bataviensis</name>
    <dbReference type="NCBI Taxonomy" id="220685"/>
    <lineage>
        <taxon>Bacteria</taxon>
        <taxon>Bacillati</taxon>
        <taxon>Bacillota</taxon>
        <taxon>Bacilli</taxon>
        <taxon>Bacillales</taxon>
        <taxon>Bacillaceae</taxon>
        <taxon>Neobacillus</taxon>
    </lineage>
</organism>
<sequence length="69" mass="8237">MLMHFQYNPLFSNQNIPGWSISFYYKKKRYTGIYHQTGTIEWIGTAPEQVDLGPLKSQIHELMLFHVYE</sequence>
<dbReference type="AlphaFoldDB" id="A0A561CR93"/>
<name>A0A561CR93_9BACI</name>
<dbReference type="EMBL" id="VIVN01000014">
    <property type="protein sequence ID" value="TWD93584.1"/>
    <property type="molecule type" value="Genomic_DNA"/>
</dbReference>
<proteinExistence type="predicted"/>
<dbReference type="RefSeq" id="WP_144567398.1">
    <property type="nucleotide sequence ID" value="NZ_VIVN01000014.1"/>
</dbReference>
<accession>A0A561CR93</accession>
<keyword evidence="2" id="KW-1185">Reference proteome</keyword>
<gene>
    <name evidence="1" type="ORF">FB550_11421</name>
</gene>
<evidence type="ECO:0000313" key="2">
    <source>
        <dbReference type="Proteomes" id="UP000319671"/>
    </source>
</evidence>
<dbReference type="Pfam" id="PF17277">
    <property type="entry name" value="DUF5342"/>
    <property type="match status" value="1"/>
</dbReference>
<evidence type="ECO:0000313" key="1">
    <source>
        <dbReference type="EMBL" id="TWD93584.1"/>
    </source>
</evidence>
<dbReference type="PIRSF" id="PIRSF037692">
    <property type="entry name" value="UCP037692"/>
    <property type="match status" value="1"/>
</dbReference>
<dbReference type="InterPro" id="IPR017263">
    <property type="entry name" value="UCP037692"/>
</dbReference>
<reference evidence="1 2" key="1">
    <citation type="submission" date="2019-06" db="EMBL/GenBank/DDBJ databases">
        <title>Sorghum-associated microbial communities from plants grown in Nebraska, USA.</title>
        <authorList>
            <person name="Schachtman D."/>
        </authorList>
    </citation>
    <scope>NUCLEOTIDE SEQUENCE [LARGE SCALE GENOMIC DNA]</scope>
    <source>
        <strain evidence="1 2">2482</strain>
    </source>
</reference>
<protein>
    <submittedName>
        <fullName evidence="1">Uncharacterized protein</fullName>
    </submittedName>
</protein>
<comment type="caution">
    <text evidence="1">The sequence shown here is derived from an EMBL/GenBank/DDBJ whole genome shotgun (WGS) entry which is preliminary data.</text>
</comment>
<dbReference type="Proteomes" id="UP000319671">
    <property type="component" value="Unassembled WGS sequence"/>
</dbReference>